<dbReference type="EMBL" id="QWGE01000005">
    <property type="protein sequence ID" value="RIJ34215.1"/>
    <property type="molecule type" value="Genomic_DNA"/>
</dbReference>
<evidence type="ECO:0008006" key="4">
    <source>
        <dbReference type="Google" id="ProtNLM"/>
    </source>
</evidence>
<comment type="caution">
    <text evidence="2">The sequence shown here is derived from an EMBL/GenBank/DDBJ whole genome shotgun (WGS) entry which is preliminary data.</text>
</comment>
<dbReference type="Proteomes" id="UP000266005">
    <property type="component" value="Unassembled WGS sequence"/>
</dbReference>
<evidence type="ECO:0000256" key="1">
    <source>
        <dbReference type="SAM" id="SignalP"/>
    </source>
</evidence>
<dbReference type="SUPFAM" id="SSF82185">
    <property type="entry name" value="Histone H3 K4-specific methyltransferase SET7/9 N-terminal domain"/>
    <property type="match status" value="1"/>
</dbReference>
<keyword evidence="1" id="KW-0732">Signal</keyword>
<evidence type="ECO:0000313" key="3">
    <source>
        <dbReference type="Proteomes" id="UP000266005"/>
    </source>
</evidence>
<feature type="signal peptide" evidence="1">
    <location>
        <begin position="1"/>
        <end position="27"/>
    </location>
</feature>
<gene>
    <name evidence="2" type="ORF">D1627_14900</name>
</gene>
<dbReference type="AlphaFoldDB" id="A0A399RXV5"/>
<proteinExistence type="predicted"/>
<dbReference type="Gene3D" id="2.20.110.10">
    <property type="entry name" value="Histone H3 K4-specific methyltransferase SET7/9 N-terminal domain"/>
    <property type="match status" value="2"/>
</dbReference>
<dbReference type="OrthoDB" id="7342920at2"/>
<evidence type="ECO:0000313" key="2">
    <source>
        <dbReference type="EMBL" id="RIJ34215.1"/>
    </source>
</evidence>
<protein>
    <recommendedName>
        <fullName evidence="4">Toxin-antitoxin system YwqK family antitoxin</fullName>
    </recommendedName>
</protein>
<reference evidence="3" key="1">
    <citation type="submission" date="2018-08" db="EMBL/GenBank/DDBJ databases">
        <title>Mucilaginibacter sp. MYSH2.</title>
        <authorList>
            <person name="Seo T."/>
        </authorList>
    </citation>
    <scope>NUCLEOTIDE SEQUENCE [LARGE SCALE GENOMIC DNA]</scope>
    <source>
        <strain evidence="3">KIRAN</strain>
    </source>
</reference>
<organism evidence="2 3">
    <name type="scientific">Pontibacter oryzae</name>
    <dbReference type="NCBI Taxonomy" id="2304593"/>
    <lineage>
        <taxon>Bacteria</taxon>
        <taxon>Pseudomonadati</taxon>
        <taxon>Bacteroidota</taxon>
        <taxon>Cytophagia</taxon>
        <taxon>Cytophagales</taxon>
        <taxon>Hymenobacteraceae</taxon>
        <taxon>Pontibacter</taxon>
    </lineage>
</organism>
<sequence length="215" mass="24747">MAQKAPSRFSVFPYSLFLVLMFCLSCADDKKEEIAVTFEEVDTAEIPADTVAAVAPGLALNNGVYFFHDKPFSGFIVEKYESGALKSVGSYYQGMQHGLTKTYYPNGNQKDVRSYRGNVGYGRHYGYWENGNMRFDFTYYHDKREGLQKQWYESGSPYAFLNFKDDQEHGMQQAWRENGKPYINYEARDGFRYGLQKSALCYTLKDEAVKLTVLK</sequence>
<feature type="chain" id="PRO_5017364844" description="Toxin-antitoxin system YwqK family antitoxin" evidence="1">
    <location>
        <begin position="28"/>
        <end position="215"/>
    </location>
</feature>
<accession>A0A399RXV5</accession>
<name>A0A399RXV5_9BACT</name>
<keyword evidence="3" id="KW-1185">Reference proteome</keyword>
<dbReference type="RefSeq" id="WP_119433075.1">
    <property type="nucleotide sequence ID" value="NZ_QWGE01000005.1"/>
</dbReference>